<dbReference type="EMBL" id="LSRX01000850">
    <property type="protein sequence ID" value="OLP87650.1"/>
    <property type="molecule type" value="Genomic_DNA"/>
</dbReference>
<sequence length="408" mass="44598">MTFCILWQRLRHDVELIFRVQRFLFETNLLQSRGGQSTHRYHEDDCHYLGVDMFMCKASACCLQKVLAVLPRDCRLSAVAPPEQLPTQKTTAIAMPAGPAKVDVGLKPPALPANEQGIGVAGDHRCRIARMHQCTGVASIHIITLTTVSGGSIQRVRLDDLPRAVTGRLRLLVGGLLLDVPIDPRTGVGEVETVCCRPSLRWKSAPQASDPDGRHDTVAQPEASPYWREIAGGGINLIIIIIIISIIIIIIIIISGSIIIVSSMSMSMSKSKSMSKSMSMSMSMSMSIIIIIIIIIITILILIIIIIIIIIIISLVVAFIVISIMVFVAISISATRAPTQRKLQQVEETGEAGEAEEEEEEEEDEEEEKGEHIAARPVNRKGRDAKASLPRLPAAVPEAEEIGGQGFW</sequence>
<dbReference type="Proteomes" id="UP000186817">
    <property type="component" value="Unassembled WGS sequence"/>
</dbReference>
<feature type="transmembrane region" description="Helical" evidence="2">
    <location>
        <begin position="282"/>
        <end position="310"/>
    </location>
</feature>
<feature type="region of interest" description="Disordered" evidence="1">
    <location>
        <begin position="343"/>
        <end position="408"/>
    </location>
</feature>
<evidence type="ECO:0000313" key="3">
    <source>
        <dbReference type="EMBL" id="OLP87650.1"/>
    </source>
</evidence>
<comment type="caution">
    <text evidence="3">The sequence shown here is derived from an EMBL/GenBank/DDBJ whole genome shotgun (WGS) entry which is preliminary data.</text>
</comment>
<accession>A0A1Q9CXK2</accession>
<dbReference type="SUPFAM" id="SSF103473">
    <property type="entry name" value="MFS general substrate transporter"/>
    <property type="match status" value="1"/>
</dbReference>
<keyword evidence="2" id="KW-0472">Membrane</keyword>
<reference evidence="3 4" key="1">
    <citation type="submission" date="2016-02" db="EMBL/GenBank/DDBJ databases">
        <title>Genome analysis of coral dinoflagellate symbionts highlights evolutionary adaptations to a symbiotic lifestyle.</title>
        <authorList>
            <person name="Aranda M."/>
            <person name="Li Y."/>
            <person name="Liew Y.J."/>
            <person name="Baumgarten S."/>
            <person name="Simakov O."/>
            <person name="Wilson M."/>
            <person name="Piel J."/>
            <person name="Ashoor H."/>
            <person name="Bougouffa S."/>
            <person name="Bajic V.B."/>
            <person name="Ryu T."/>
            <person name="Ravasi T."/>
            <person name="Bayer T."/>
            <person name="Micklem G."/>
            <person name="Kim H."/>
            <person name="Bhak J."/>
            <person name="Lajeunesse T.C."/>
            <person name="Voolstra C.R."/>
        </authorList>
    </citation>
    <scope>NUCLEOTIDE SEQUENCE [LARGE SCALE GENOMIC DNA]</scope>
    <source>
        <strain evidence="3 4">CCMP2467</strain>
    </source>
</reference>
<evidence type="ECO:0000256" key="2">
    <source>
        <dbReference type="SAM" id="Phobius"/>
    </source>
</evidence>
<evidence type="ECO:0000256" key="1">
    <source>
        <dbReference type="SAM" id="MobiDB-lite"/>
    </source>
</evidence>
<keyword evidence="2" id="KW-0812">Transmembrane</keyword>
<evidence type="ECO:0000313" key="4">
    <source>
        <dbReference type="Proteomes" id="UP000186817"/>
    </source>
</evidence>
<dbReference type="InterPro" id="IPR036259">
    <property type="entry name" value="MFS_trans_sf"/>
</dbReference>
<protein>
    <submittedName>
        <fullName evidence="3">Uncharacterized protein</fullName>
    </submittedName>
</protein>
<keyword evidence="4" id="KW-1185">Reference proteome</keyword>
<organism evidence="3 4">
    <name type="scientific">Symbiodinium microadriaticum</name>
    <name type="common">Dinoflagellate</name>
    <name type="synonym">Zooxanthella microadriatica</name>
    <dbReference type="NCBI Taxonomy" id="2951"/>
    <lineage>
        <taxon>Eukaryota</taxon>
        <taxon>Sar</taxon>
        <taxon>Alveolata</taxon>
        <taxon>Dinophyceae</taxon>
        <taxon>Suessiales</taxon>
        <taxon>Symbiodiniaceae</taxon>
        <taxon>Symbiodinium</taxon>
    </lineage>
</organism>
<dbReference type="AlphaFoldDB" id="A0A1Q9CXK2"/>
<feature type="transmembrane region" description="Helical" evidence="2">
    <location>
        <begin position="316"/>
        <end position="335"/>
    </location>
</feature>
<feature type="transmembrane region" description="Helical" evidence="2">
    <location>
        <begin position="237"/>
        <end position="261"/>
    </location>
</feature>
<name>A0A1Q9CXK2_SYMMI</name>
<keyword evidence="2" id="KW-1133">Transmembrane helix</keyword>
<proteinExistence type="predicted"/>
<feature type="compositionally biased region" description="Acidic residues" evidence="1">
    <location>
        <begin position="348"/>
        <end position="368"/>
    </location>
</feature>
<gene>
    <name evidence="3" type="ORF">AK812_SmicGene31107</name>
</gene>